<gene>
    <name evidence="2" type="ORF">uav_069</name>
</gene>
<evidence type="ECO:0000313" key="3">
    <source>
        <dbReference type="Proteomes" id="UP001058093"/>
    </source>
</evidence>
<sequence>MRVTEATMRAAMQEFIQRLFDRTDPLGYDVTAVPHGPFIWRVTIENLHEKDVYDVEYNQNGWQWLRVITPQSAGWAEPPSQRTESGTRPDEVPPQEEA</sequence>
<keyword evidence="3" id="KW-1185">Reference proteome</keyword>
<organism evidence="2 3">
    <name type="scientific">Pseudomonas phage UAVern</name>
    <dbReference type="NCBI Taxonomy" id="2856997"/>
    <lineage>
        <taxon>Viruses</taxon>
        <taxon>Duplodnaviria</taxon>
        <taxon>Heunggongvirae</taxon>
        <taxon>Uroviricota</taxon>
        <taxon>Caudoviricetes</taxon>
        <taxon>Vandenendeviridae</taxon>
        <taxon>Gorskivirinae</taxon>
        <taxon>Uavernvirus</taxon>
        <taxon>Uavernvirus uavern</taxon>
    </lineage>
</organism>
<reference evidence="2" key="1">
    <citation type="submission" date="2021-07" db="EMBL/GenBank/DDBJ databases">
        <title>Complete genome sequence and phylogenomic analysis of the two lytic bacteriophage isolated from terrestrial biotopes of Antarctica.</title>
        <authorList>
            <person name="Holovan V."/>
            <person name="Rabalski L."/>
            <person name="Zlatohurska M."/>
            <person name="Andriichuk O."/>
            <person name="Budzanivska I."/>
            <person name="Shevchenko O."/>
            <person name="Gupalo A."/>
        </authorList>
    </citation>
    <scope>NUCLEOTIDE SEQUENCE</scope>
</reference>
<evidence type="ECO:0000313" key="2">
    <source>
        <dbReference type="EMBL" id="QYW06600.1"/>
    </source>
</evidence>
<protein>
    <submittedName>
        <fullName evidence="2">Uncharacterized protein</fullName>
    </submittedName>
</protein>
<feature type="region of interest" description="Disordered" evidence="1">
    <location>
        <begin position="73"/>
        <end position="98"/>
    </location>
</feature>
<dbReference type="Proteomes" id="UP001058093">
    <property type="component" value="Segment"/>
</dbReference>
<dbReference type="EMBL" id="MZ605293">
    <property type="protein sequence ID" value="QYW06600.1"/>
    <property type="molecule type" value="Genomic_DNA"/>
</dbReference>
<evidence type="ECO:0000256" key="1">
    <source>
        <dbReference type="SAM" id="MobiDB-lite"/>
    </source>
</evidence>
<name>A0A975YYJ1_9CAUD</name>
<accession>A0A975YYJ1</accession>
<proteinExistence type="predicted"/>